<name>A0A128EJN8_9BACT</name>
<reference evidence="1 2" key="1">
    <citation type="submission" date="2016-02" db="EMBL/GenBank/DDBJ databases">
        <authorList>
            <consortium name="Pathogen Informatics"/>
        </authorList>
    </citation>
    <scope>NUCLEOTIDE SEQUENCE [LARGE SCALE GENOMIC DNA]</scope>
    <source>
        <strain evidence="1 2">RC20</strain>
    </source>
</reference>
<gene>
    <name evidence="1" type="ORF">ERS672216_01754</name>
</gene>
<dbReference type="AlphaFoldDB" id="A0A128EJN8"/>
<dbReference type="OrthoDB" id="5372426at2"/>
<proteinExistence type="predicted"/>
<evidence type="ECO:0000313" key="1">
    <source>
        <dbReference type="EMBL" id="CZE49110.1"/>
    </source>
</evidence>
<dbReference type="RefSeq" id="WP_075540531.1">
    <property type="nucleotide sequence ID" value="NZ_CP053844.1"/>
</dbReference>
<dbReference type="Proteomes" id="UP000069632">
    <property type="component" value="Unassembled WGS sequence"/>
</dbReference>
<dbReference type="EMBL" id="FIZP01000014">
    <property type="protein sequence ID" value="CZE49110.1"/>
    <property type="molecule type" value="Genomic_DNA"/>
</dbReference>
<sequence>MPLPLIPIAIIGVSAIFGAKKAYDTYSDSEESKRVNKLAQDIYNDSLELLDTKRKKTNKHITNFGSYKMAIFKNQINDFLDNFKKIKNFDFNEELFNDKELHIDNHEFEEFKNDVLNMTTVLGSVAGATAGAVAGFGAYGSVGLLATASTGTAISTLSGVAATNATLAWLGGGSLASGGLGMAGGMYVLGGLVAGPALAVATLVMASSAEKAKNEAYNNLNKAKVLKESNNTIILSLKKISKLIDSIRDTIKNTVDVFNMFNPSFIRLVNRNIDYATYDNSEKELVHKMLLLAQTIKNIIVIPLLDEEGEIDKKCIVVNFKTKKILSKIKDIEAE</sequence>
<organism evidence="1 2">
    <name type="scientific">Campylobacter geochelonis</name>
    <dbReference type="NCBI Taxonomy" id="1780362"/>
    <lineage>
        <taxon>Bacteria</taxon>
        <taxon>Pseudomonadati</taxon>
        <taxon>Campylobacterota</taxon>
        <taxon>Epsilonproteobacteria</taxon>
        <taxon>Campylobacterales</taxon>
        <taxon>Campylobacteraceae</taxon>
        <taxon>Campylobacter</taxon>
    </lineage>
</organism>
<evidence type="ECO:0000313" key="2">
    <source>
        <dbReference type="Proteomes" id="UP000069632"/>
    </source>
</evidence>
<protein>
    <submittedName>
        <fullName evidence="1">Uncharacterized protein</fullName>
    </submittedName>
</protein>
<keyword evidence="2" id="KW-1185">Reference proteome</keyword>
<accession>A0A128EJN8</accession>